<dbReference type="EMBL" id="CM047587">
    <property type="protein sequence ID" value="KAI9907540.1"/>
    <property type="molecule type" value="Genomic_DNA"/>
</dbReference>
<sequence length="107" mass="12015">MVTLKRFGCFGNGASVGMLARFFRISEGTIEFYTYRCIMAILSLEIKLSWNADERNQIAQRIKNASGFPNCTGFVDGTLFVFQDKPETDGKDYYSRKGLYGMAGLVV</sequence>
<name>A0ACC0VM09_9STRA</name>
<gene>
    <name evidence="1" type="ORF">PsorP6_016536</name>
</gene>
<reference evidence="1 2" key="1">
    <citation type="journal article" date="2022" name="bioRxiv">
        <title>The genome of the oomycete Peronosclerospora sorghi, a cosmopolitan pathogen of maize and sorghum, is inflated with dispersed pseudogenes.</title>
        <authorList>
            <person name="Fletcher K."/>
            <person name="Martin F."/>
            <person name="Isakeit T."/>
            <person name="Cavanaugh K."/>
            <person name="Magill C."/>
            <person name="Michelmore R."/>
        </authorList>
    </citation>
    <scope>NUCLEOTIDE SEQUENCE [LARGE SCALE GENOMIC DNA]</scope>
    <source>
        <strain evidence="1">P6</strain>
    </source>
</reference>
<accession>A0ACC0VM09</accession>
<dbReference type="Proteomes" id="UP001163321">
    <property type="component" value="Chromosome 8"/>
</dbReference>
<comment type="caution">
    <text evidence="1">The sequence shown here is derived from an EMBL/GenBank/DDBJ whole genome shotgun (WGS) entry which is preliminary data.</text>
</comment>
<protein>
    <submittedName>
        <fullName evidence="1">Uncharacterized protein</fullName>
    </submittedName>
</protein>
<organism evidence="1 2">
    <name type="scientific">Peronosclerospora sorghi</name>
    <dbReference type="NCBI Taxonomy" id="230839"/>
    <lineage>
        <taxon>Eukaryota</taxon>
        <taxon>Sar</taxon>
        <taxon>Stramenopiles</taxon>
        <taxon>Oomycota</taxon>
        <taxon>Peronosporomycetes</taxon>
        <taxon>Peronosporales</taxon>
        <taxon>Peronosporaceae</taxon>
        <taxon>Peronosclerospora</taxon>
    </lineage>
</organism>
<proteinExistence type="predicted"/>
<keyword evidence="2" id="KW-1185">Reference proteome</keyword>
<evidence type="ECO:0000313" key="2">
    <source>
        <dbReference type="Proteomes" id="UP001163321"/>
    </source>
</evidence>
<evidence type="ECO:0000313" key="1">
    <source>
        <dbReference type="EMBL" id="KAI9907540.1"/>
    </source>
</evidence>